<proteinExistence type="predicted"/>
<evidence type="ECO:0000256" key="1">
    <source>
        <dbReference type="SAM" id="SignalP"/>
    </source>
</evidence>
<feature type="chain" id="PRO_5015665830" evidence="1">
    <location>
        <begin position="22"/>
        <end position="114"/>
    </location>
</feature>
<keyword evidence="1" id="KW-0732">Signal</keyword>
<reference evidence="2 3" key="1">
    <citation type="submission" date="2018-03" db="EMBL/GenBank/DDBJ databases">
        <title>First report of an OXA-48+CTX-M-M-producing Kluyvera ascorbata clone recovered from patients admitted in a University Hospital in Madrid, Spain.</title>
        <authorList>
            <person name="Hernandez-Garcia M."/>
            <person name="Leon-Sampedro R."/>
            <person name="Perez-Viso B."/>
            <person name="Morosini M.I."/>
            <person name="Lopez-Fresnena N."/>
            <person name="Coque T.M."/>
            <person name="Bonten M."/>
            <person name="Malhotra-Kumar S."/>
            <person name="Ruiz-Garbajosa P."/>
            <person name="Canton R."/>
        </authorList>
    </citation>
    <scope>NUCLEOTIDE SEQUENCE [LARGE SCALE GENOMIC DNA]</scope>
    <source>
        <strain evidence="2 3">KA2</strain>
    </source>
</reference>
<accession>A0A2T2Y1P5</accession>
<sequence>MRHFTTLLGGIFMVMTMNVQATEMQHDGHGSMTTMNAQPTVIQGTGIVKLIDRQAKKITIAHDAIAAIGWPAMTMRFTYAEPTAAIEQLKAGSQVDFSFIQQGNISLLQDIKTR</sequence>
<organism evidence="2 3">
    <name type="scientific">Kluyvera genomosp. 2</name>
    <dbReference type="NCBI Taxonomy" id="2774054"/>
    <lineage>
        <taxon>Bacteria</taxon>
        <taxon>Pseudomonadati</taxon>
        <taxon>Pseudomonadota</taxon>
        <taxon>Gammaproteobacteria</taxon>
        <taxon>Enterobacterales</taxon>
        <taxon>Enterobacteriaceae</taxon>
        <taxon>Kluyvera</taxon>
    </lineage>
</organism>
<dbReference type="Pfam" id="PF11604">
    <property type="entry name" value="CusF_Ec"/>
    <property type="match status" value="1"/>
</dbReference>
<dbReference type="EMBL" id="PYHO01000008">
    <property type="protein sequence ID" value="PSR46465.1"/>
    <property type="molecule type" value="Genomic_DNA"/>
</dbReference>
<name>A0A2T2Y1P5_9ENTR</name>
<dbReference type="Gene3D" id="2.40.50.320">
    <property type="entry name" value="Copper binding periplasmic protein CusF"/>
    <property type="match status" value="1"/>
</dbReference>
<keyword evidence="3" id="KW-1185">Reference proteome</keyword>
<dbReference type="AlphaFoldDB" id="A0A2T2Y1P5"/>
<evidence type="ECO:0000313" key="3">
    <source>
        <dbReference type="Proteomes" id="UP000240892"/>
    </source>
</evidence>
<protein>
    <submittedName>
        <fullName evidence="2">Copper ABC transporter substrate-binding protein</fullName>
    </submittedName>
</protein>
<dbReference type="InterPro" id="IPR021647">
    <property type="entry name" value="CusF_Ec"/>
</dbReference>
<gene>
    <name evidence="2" type="ORF">C8256_12330</name>
</gene>
<evidence type="ECO:0000313" key="2">
    <source>
        <dbReference type="EMBL" id="PSR46465.1"/>
    </source>
</evidence>
<dbReference type="RefSeq" id="WP_106927183.1">
    <property type="nucleotide sequence ID" value="NZ_CABMMU010000008.1"/>
</dbReference>
<comment type="caution">
    <text evidence="2">The sequence shown here is derived from an EMBL/GenBank/DDBJ whole genome shotgun (WGS) entry which is preliminary data.</text>
</comment>
<dbReference type="Proteomes" id="UP000240892">
    <property type="component" value="Unassembled WGS sequence"/>
</dbReference>
<dbReference type="InterPro" id="IPR042230">
    <property type="entry name" value="CusF_sf"/>
</dbReference>
<feature type="signal peptide" evidence="1">
    <location>
        <begin position="1"/>
        <end position="21"/>
    </location>
</feature>